<evidence type="ECO:0000256" key="1">
    <source>
        <dbReference type="ARBA" id="ARBA00006243"/>
    </source>
</evidence>
<dbReference type="PANTHER" id="PTHR30303:SF0">
    <property type="entry name" value="CARBAMOYL DEHYDRATASE HYPE"/>
    <property type="match status" value="1"/>
</dbReference>
<reference evidence="5" key="1">
    <citation type="submission" date="2015-07" db="EMBL/GenBank/DDBJ databases">
        <title>Near-Complete Genome Sequence of the Cellulolytic Bacterium Bacteroides (Pseudobacteroides) cellulosolvens ATCC 35603.</title>
        <authorList>
            <person name="Dassa B."/>
            <person name="Utturkar S.M."/>
            <person name="Klingeman D.M."/>
            <person name="Hurt R.A."/>
            <person name="Keller M."/>
            <person name="Xu J."/>
            <person name="Reddy Y.H.K."/>
            <person name="Borovok I."/>
            <person name="Grinberg I.R."/>
            <person name="Lamed R."/>
            <person name="Zhivin O."/>
            <person name="Bayer E.A."/>
            <person name="Brown S.D."/>
        </authorList>
    </citation>
    <scope>NUCLEOTIDE SEQUENCE [LARGE SCALE GENOMIC DNA]</scope>
    <source>
        <strain evidence="5">DSM 2933</strain>
    </source>
</reference>
<dbReference type="OrthoDB" id="9801934at2"/>
<dbReference type="InterPro" id="IPR036921">
    <property type="entry name" value="PurM-like_N_sf"/>
</dbReference>
<dbReference type="Gene3D" id="3.30.1330.10">
    <property type="entry name" value="PurM-like, N-terminal domain"/>
    <property type="match status" value="1"/>
</dbReference>
<dbReference type="STRING" id="398512.Bccel_0186"/>
<protein>
    <submittedName>
        <fullName evidence="4">Hydrogenase expression/formation protein HypE</fullName>
    </submittedName>
</protein>
<evidence type="ECO:0000313" key="5">
    <source>
        <dbReference type="Proteomes" id="UP000036923"/>
    </source>
</evidence>
<dbReference type="RefSeq" id="WP_036939606.1">
    <property type="nucleotide sequence ID" value="NZ_JQKC01000009.1"/>
</dbReference>
<evidence type="ECO:0000259" key="3">
    <source>
        <dbReference type="Pfam" id="PF02769"/>
    </source>
</evidence>
<comment type="caution">
    <text evidence="4">The sequence shown here is derived from an EMBL/GenBank/DDBJ whole genome shotgun (WGS) entry which is preliminary data.</text>
</comment>
<dbReference type="NCBIfam" id="TIGR02124">
    <property type="entry name" value="hypE"/>
    <property type="match status" value="1"/>
</dbReference>
<dbReference type="AlphaFoldDB" id="A0A0L6JGT5"/>
<comment type="similarity">
    <text evidence="1">Belongs to the HypE family.</text>
</comment>
<dbReference type="Gene3D" id="3.90.650.10">
    <property type="entry name" value="PurM-like C-terminal domain"/>
    <property type="match status" value="1"/>
</dbReference>
<dbReference type="InterPro" id="IPR036676">
    <property type="entry name" value="PurM-like_C_sf"/>
</dbReference>
<dbReference type="SUPFAM" id="SSF55326">
    <property type="entry name" value="PurM N-terminal domain-like"/>
    <property type="match status" value="1"/>
</dbReference>
<dbReference type="SUPFAM" id="SSF56042">
    <property type="entry name" value="PurM C-terminal domain-like"/>
    <property type="match status" value="1"/>
</dbReference>
<dbReference type="InterPro" id="IPR010918">
    <property type="entry name" value="PurM-like_C_dom"/>
</dbReference>
<dbReference type="eggNOG" id="COG0309">
    <property type="taxonomic scope" value="Bacteria"/>
</dbReference>
<sequence>MSDIITLAHGSGGKTTGDLIKNIFVKHFNNDILMKNDDAASFMLSGKVAFTTDSFVITPVFFNGGNIGKLAICGTVNDLAALGATPLFLSCGFIIEEGLPIKELEAIVESMGNTAKEAGVKIVTGDTKVVQKNAADKIFINTSGIGIIPDGIDISGNNAKPGDKVIVTGTVGDHGCSILLERERLDIFTDLSSDCAPLNKMVGEVMAKTGNIHVMRDPTRGGVAATLNEIAVQSKVGIKLYENRIPVKDQVRGVCELLGMDPLYMANEGKMLIIAPDDSVDTIMSVLRNSAYGAQACIIGEVTDDHKGRVVMNTLAGGNRIVDMPVGDQLPRIC</sequence>
<feature type="domain" description="PurM-like C-terminal" evidence="3">
    <location>
        <begin position="160"/>
        <end position="312"/>
    </location>
</feature>
<dbReference type="Proteomes" id="UP000036923">
    <property type="component" value="Unassembled WGS sequence"/>
</dbReference>
<dbReference type="Pfam" id="PF02769">
    <property type="entry name" value="AIRS_C"/>
    <property type="match status" value="1"/>
</dbReference>
<dbReference type="EMBL" id="LGTC01000001">
    <property type="protein sequence ID" value="KNY24929.1"/>
    <property type="molecule type" value="Genomic_DNA"/>
</dbReference>
<organism evidence="4 5">
    <name type="scientific">Pseudobacteroides cellulosolvens ATCC 35603 = DSM 2933</name>
    <dbReference type="NCBI Taxonomy" id="398512"/>
    <lineage>
        <taxon>Bacteria</taxon>
        <taxon>Bacillati</taxon>
        <taxon>Bacillota</taxon>
        <taxon>Clostridia</taxon>
        <taxon>Eubacteriales</taxon>
        <taxon>Oscillospiraceae</taxon>
        <taxon>Pseudobacteroides</taxon>
    </lineage>
</organism>
<evidence type="ECO:0000313" key="4">
    <source>
        <dbReference type="EMBL" id="KNY24929.1"/>
    </source>
</evidence>
<dbReference type="InterPro" id="IPR016188">
    <property type="entry name" value="PurM-like_N"/>
</dbReference>
<dbReference type="PANTHER" id="PTHR30303">
    <property type="entry name" value="HYDROGENASE ISOENZYMES FORMATION PROTEIN HYPE"/>
    <property type="match status" value="1"/>
</dbReference>
<feature type="domain" description="PurM-like N-terminal" evidence="2">
    <location>
        <begin position="37"/>
        <end position="148"/>
    </location>
</feature>
<proteinExistence type="inferred from homology"/>
<accession>A0A0L6JGT5</accession>
<dbReference type="PIRSF" id="PIRSF005644">
    <property type="entry name" value="Hdrgns_mtr_HypE"/>
    <property type="match status" value="1"/>
</dbReference>
<dbReference type="Pfam" id="PF00586">
    <property type="entry name" value="AIRS"/>
    <property type="match status" value="1"/>
</dbReference>
<dbReference type="GO" id="GO:0051604">
    <property type="term" value="P:protein maturation"/>
    <property type="evidence" value="ECO:0007669"/>
    <property type="project" value="TreeGrafter"/>
</dbReference>
<name>A0A0L6JGT5_9FIRM</name>
<keyword evidence="5" id="KW-1185">Reference proteome</keyword>
<dbReference type="CDD" id="cd02197">
    <property type="entry name" value="HypE"/>
    <property type="match status" value="1"/>
</dbReference>
<dbReference type="PATRIC" id="fig|398512.5.peg.197"/>
<gene>
    <name evidence="4" type="ORF">Bccel_0186</name>
</gene>
<dbReference type="InterPro" id="IPR011854">
    <property type="entry name" value="HypE"/>
</dbReference>
<evidence type="ECO:0000259" key="2">
    <source>
        <dbReference type="Pfam" id="PF00586"/>
    </source>
</evidence>